<accession>A0A6I2F795</accession>
<reference evidence="2 3" key="1">
    <citation type="submission" date="2019-10" db="EMBL/GenBank/DDBJ databases">
        <authorList>
            <person name="Nie G."/>
            <person name="Ming H."/>
            <person name="Yi B."/>
        </authorList>
    </citation>
    <scope>NUCLEOTIDE SEQUENCE [LARGE SCALE GENOMIC DNA]</scope>
    <source>
        <strain evidence="2 3">CFH 90414</strain>
    </source>
</reference>
<comment type="caution">
    <text evidence="2">The sequence shown here is derived from an EMBL/GenBank/DDBJ whole genome shotgun (WGS) entry which is preliminary data.</text>
</comment>
<keyword evidence="1" id="KW-1133">Transmembrane helix</keyword>
<keyword evidence="1" id="KW-0472">Membrane</keyword>
<name>A0A6I2F795_9MICO</name>
<feature type="transmembrane region" description="Helical" evidence="1">
    <location>
        <begin position="6"/>
        <end position="31"/>
    </location>
</feature>
<evidence type="ECO:0000256" key="1">
    <source>
        <dbReference type="SAM" id="Phobius"/>
    </source>
</evidence>
<sequence>MPASEILSLAVEVLSWVGLGLGVPLAVAALIARLVDAGREEVEVVVVHPQHGEPILRWFAGDELHERAVEPGELDEVADHEDAIGYASGDDLRFHRRGPATRVLTTVAIVLLAVGTASLVASVVLMFTA</sequence>
<evidence type="ECO:0008006" key="4">
    <source>
        <dbReference type="Google" id="ProtNLM"/>
    </source>
</evidence>
<gene>
    <name evidence="2" type="ORF">GE115_07145</name>
</gene>
<dbReference type="EMBL" id="WJIF01000003">
    <property type="protein sequence ID" value="MRG59647.1"/>
    <property type="molecule type" value="Genomic_DNA"/>
</dbReference>
<keyword evidence="3" id="KW-1185">Reference proteome</keyword>
<organism evidence="2 3">
    <name type="scientific">Agromyces agglutinans</name>
    <dbReference type="NCBI Taxonomy" id="2662258"/>
    <lineage>
        <taxon>Bacteria</taxon>
        <taxon>Bacillati</taxon>
        <taxon>Actinomycetota</taxon>
        <taxon>Actinomycetes</taxon>
        <taxon>Micrococcales</taxon>
        <taxon>Microbacteriaceae</taxon>
        <taxon>Agromyces</taxon>
    </lineage>
</organism>
<feature type="transmembrane region" description="Helical" evidence="1">
    <location>
        <begin position="103"/>
        <end position="127"/>
    </location>
</feature>
<evidence type="ECO:0000313" key="3">
    <source>
        <dbReference type="Proteomes" id="UP000431080"/>
    </source>
</evidence>
<evidence type="ECO:0000313" key="2">
    <source>
        <dbReference type="EMBL" id="MRG59647.1"/>
    </source>
</evidence>
<dbReference type="Proteomes" id="UP000431080">
    <property type="component" value="Unassembled WGS sequence"/>
</dbReference>
<dbReference type="AlphaFoldDB" id="A0A6I2F795"/>
<protein>
    <recommendedName>
        <fullName evidence="4">DUF3592 domain-containing protein</fullName>
    </recommendedName>
</protein>
<dbReference type="RefSeq" id="WP_153684100.1">
    <property type="nucleotide sequence ID" value="NZ_WJIF01000003.1"/>
</dbReference>
<proteinExistence type="predicted"/>
<keyword evidence="1" id="KW-0812">Transmembrane</keyword>